<feature type="compositionally biased region" description="Polar residues" evidence="5">
    <location>
        <begin position="868"/>
        <end position="886"/>
    </location>
</feature>
<evidence type="ECO:0000256" key="1">
    <source>
        <dbReference type="ARBA" id="ARBA00006699"/>
    </source>
</evidence>
<dbReference type="Gene3D" id="2.60.220.10">
    <property type="entry name" value="Polysaccharide lyase family 8-like, C-terminal"/>
    <property type="match status" value="1"/>
</dbReference>
<dbReference type="Gene3D" id="2.70.98.10">
    <property type="match status" value="1"/>
</dbReference>
<keyword evidence="6" id="KW-0812">Transmembrane</keyword>
<organism evidence="11 12">
    <name type="scientific">Corynebacterium mendelii</name>
    <dbReference type="NCBI Taxonomy" id="2765362"/>
    <lineage>
        <taxon>Bacteria</taxon>
        <taxon>Bacillati</taxon>
        <taxon>Actinomycetota</taxon>
        <taxon>Actinomycetes</taxon>
        <taxon>Mycobacteriales</taxon>
        <taxon>Corynebacteriaceae</taxon>
        <taxon>Corynebacterium</taxon>
    </lineage>
</organism>
<dbReference type="InterPro" id="IPR004103">
    <property type="entry name" value="Lyase_8_C"/>
</dbReference>
<dbReference type="InterPro" id="IPR038970">
    <property type="entry name" value="Lyase_8"/>
</dbReference>
<dbReference type="RefSeq" id="WP_207279748.1">
    <property type="nucleotide sequence ID" value="NZ_JAFLEQ010000017.1"/>
</dbReference>
<protein>
    <recommendedName>
        <fullName evidence="13">Hyaluronate lyase</fullName>
    </recommendedName>
</protein>
<feature type="active site" evidence="4">
    <location>
        <position position="358"/>
    </location>
</feature>
<reference evidence="11" key="1">
    <citation type="submission" date="2021-03" db="EMBL/GenBank/DDBJ databases">
        <authorList>
            <person name="Sun Q."/>
        </authorList>
    </citation>
    <scope>NUCLEOTIDE SEQUENCE</scope>
    <source>
        <strain evidence="11">CCM 8862</strain>
    </source>
</reference>
<evidence type="ECO:0000256" key="5">
    <source>
        <dbReference type="SAM" id="MobiDB-lite"/>
    </source>
</evidence>
<comment type="caution">
    <text evidence="11">The sequence shown here is derived from an EMBL/GenBank/DDBJ whole genome shotgun (WGS) entry which is preliminary data.</text>
</comment>
<evidence type="ECO:0000313" key="12">
    <source>
        <dbReference type="Proteomes" id="UP000664332"/>
    </source>
</evidence>
<dbReference type="Pfam" id="PF02884">
    <property type="entry name" value="Lyase_8_C"/>
    <property type="match status" value="1"/>
</dbReference>
<feature type="active site" evidence="4">
    <location>
        <position position="304"/>
    </location>
</feature>
<keyword evidence="2 7" id="KW-0732">Signal</keyword>
<keyword evidence="12" id="KW-1185">Reference proteome</keyword>
<evidence type="ECO:0000256" key="2">
    <source>
        <dbReference type="ARBA" id="ARBA00022729"/>
    </source>
</evidence>
<keyword evidence="6" id="KW-1133">Transmembrane helix</keyword>
<comment type="similarity">
    <text evidence="1">Belongs to the polysaccharide lyase 8 family.</text>
</comment>
<feature type="region of interest" description="Disordered" evidence="5">
    <location>
        <begin position="514"/>
        <end position="541"/>
    </location>
</feature>
<dbReference type="InterPro" id="IPR008929">
    <property type="entry name" value="Chondroitin_lyas"/>
</dbReference>
<dbReference type="EMBL" id="JAFLEQ010000017">
    <property type="protein sequence ID" value="MBN9645288.1"/>
    <property type="molecule type" value="Genomic_DNA"/>
</dbReference>
<dbReference type="PANTHER" id="PTHR38481:SF1">
    <property type="entry name" value="HYALURONATE LYASE"/>
    <property type="match status" value="1"/>
</dbReference>
<dbReference type="Gene3D" id="1.50.10.100">
    <property type="entry name" value="Chondroitin AC/alginate lyase"/>
    <property type="match status" value="1"/>
</dbReference>
<dbReference type="InterPro" id="IPR012970">
    <property type="entry name" value="Lyase_8_alpha_N"/>
</dbReference>
<feature type="domain" description="Polysaccharide lyase family 8 central" evidence="8">
    <location>
        <begin position="442"/>
        <end position="719"/>
    </location>
</feature>
<feature type="region of interest" description="Disordered" evidence="5">
    <location>
        <begin position="843"/>
        <end position="886"/>
    </location>
</feature>
<dbReference type="Pfam" id="PF02278">
    <property type="entry name" value="Lyase_8"/>
    <property type="match status" value="1"/>
</dbReference>
<dbReference type="GO" id="GO:0005975">
    <property type="term" value="P:carbohydrate metabolic process"/>
    <property type="evidence" value="ECO:0007669"/>
    <property type="project" value="InterPro"/>
</dbReference>
<sequence>MSELSRFKSSGKRLSAVGLAIALGIAPLSVPPVAAAQETTTSGATTTNAQAIDLMKKRWVEGIIGSSGQYDSDEAKALVSRINNKGNSLWETMVKSDVADREYLQVDEGGKWAADLSRYFRDGFDGLRFIAQAWATPGTDLYGREDVKKELIAGLDHMVDKGYDGEQMIGNWWPWQIGGAQRFTDILLLLDSQGALTQQQIEHYTGIINKYDPTPQKQLTRGPKQADGTETWGPLTFSDKESAGGNRLDIAVVVLGTGLLRNDTDRVAMAVKGIEPFMLNTDGNGFRDDGSYVDHESFAYTGGYGESLITALSRILSVTAGTDYAAGDEYATSFGHSLSYGVLPNIYRGIGIPALKGRGLTRKVASGPDAWCNSVVFRLIDLADSMPESDRKEILAASKYWIENSKECFNRKAGSFTDLNAIKKAVEQGETLTSRPAQGAYIYPQMDRFIDREENHVFSLGLYSDRISSYEVGAHENIRGWHFADGMTYLFNGDSMQFLGDYWPTVDPYRLPGTTVDTRALPDDDSSYRERPGKNMDATGGVATDNLSAISQYIDKSDWVLNDNTPNEKSADMDLQATKSWFVFPDRIIALGAGISGTTTGNKDADGADASIETVVDNRIIGDGLYSVTDGTGTDLGGGKNSLDTVIYQPSGDATPIAYRMLDGTQASFKRVDRTGAWNDINQREKHMETVSNTFGTVTIDHGAEAKDASYAYSIEPGATVESLAKEKDADPVKIVSNTADVQSIETTDGSKFAANVFAPDGAKLPQGFKATTRLSVVAEKTAADSYTLTISDPSQKQDYVTIVTPDSVLWATGEGVTYDAATHELKVPTANKKGSAVAVSLTVKPKEEEIPSDGEETTVPTDDGQKSPGTSASVTQSSDSGKTSSGGNLPVIAGGVFGALALLIGVLWTFLGQFPNLIHQMR</sequence>
<evidence type="ECO:0000259" key="10">
    <source>
        <dbReference type="Pfam" id="PF08124"/>
    </source>
</evidence>
<dbReference type="InterPro" id="IPR014718">
    <property type="entry name" value="GH-type_carb-bd"/>
</dbReference>
<evidence type="ECO:0000256" key="6">
    <source>
        <dbReference type="SAM" id="Phobius"/>
    </source>
</evidence>
<accession>A0A939E3W6</accession>
<feature type="chain" id="PRO_5037001326" description="Hyaluronate lyase" evidence="7">
    <location>
        <begin position="37"/>
        <end position="923"/>
    </location>
</feature>
<dbReference type="InterPro" id="IPR003159">
    <property type="entry name" value="Lyase_8_central_dom"/>
</dbReference>
<feature type="compositionally biased region" description="Basic and acidic residues" evidence="5">
    <location>
        <begin position="520"/>
        <end position="534"/>
    </location>
</feature>
<proteinExistence type="inferred from homology"/>
<dbReference type="GO" id="GO:0016837">
    <property type="term" value="F:carbon-oxygen lyase activity, acting on polysaccharides"/>
    <property type="evidence" value="ECO:0007669"/>
    <property type="project" value="UniProtKB-ARBA"/>
</dbReference>
<feature type="active site" evidence="4">
    <location>
        <position position="295"/>
    </location>
</feature>
<dbReference type="Proteomes" id="UP000664332">
    <property type="component" value="Unassembled WGS sequence"/>
</dbReference>
<feature type="signal peptide" evidence="7">
    <location>
        <begin position="1"/>
        <end position="36"/>
    </location>
</feature>
<evidence type="ECO:0000259" key="8">
    <source>
        <dbReference type="Pfam" id="PF02278"/>
    </source>
</evidence>
<dbReference type="GO" id="GO:0005576">
    <property type="term" value="C:extracellular region"/>
    <property type="evidence" value="ECO:0007669"/>
    <property type="project" value="InterPro"/>
</dbReference>
<dbReference type="InterPro" id="IPR011013">
    <property type="entry name" value="Gal_mutarotase_sf_dom"/>
</dbReference>
<dbReference type="GO" id="GO:0030246">
    <property type="term" value="F:carbohydrate binding"/>
    <property type="evidence" value="ECO:0007669"/>
    <property type="project" value="InterPro"/>
</dbReference>
<dbReference type="AlphaFoldDB" id="A0A939E3W6"/>
<evidence type="ECO:0000256" key="3">
    <source>
        <dbReference type="ARBA" id="ARBA00023239"/>
    </source>
</evidence>
<dbReference type="SUPFAM" id="SSF48230">
    <property type="entry name" value="Chondroitin AC/alginate lyase"/>
    <property type="match status" value="1"/>
</dbReference>
<gene>
    <name evidence="11" type="ORF">JZY06_11795</name>
</gene>
<dbReference type="PANTHER" id="PTHR38481">
    <property type="entry name" value="HYALURONATE LYASE"/>
    <property type="match status" value="1"/>
</dbReference>
<feature type="transmembrane region" description="Helical" evidence="6">
    <location>
        <begin position="890"/>
        <end position="912"/>
    </location>
</feature>
<keyword evidence="3" id="KW-0456">Lyase</keyword>
<dbReference type="SUPFAM" id="SSF49863">
    <property type="entry name" value="Hyaluronate lyase-like, C-terminal domain"/>
    <property type="match status" value="1"/>
</dbReference>
<keyword evidence="6" id="KW-0472">Membrane</keyword>
<evidence type="ECO:0000256" key="4">
    <source>
        <dbReference type="PIRSR" id="PIRSR638970-1"/>
    </source>
</evidence>
<dbReference type="Pfam" id="PF08124">
    <property type="entry name" value="Lyase_8_N"/>
    <property type="match status" value="1"/>
</dbReference>
<feature type="domain" description="Polysaccharide lyase family 8 C-terminal" evidence="9">
    <location>
        <begin position="734"/>
        <end position="801"/>
    </location>
</feature>
<dbReference type="InterPro" id="IPR011071">
    <property type="entry name" value="Lyase_8-like_C"/>
</dbReference>
<feature type="domain" description="Polysaccharide lyase 8 N-terminal alpha-helical" evidence="10">
    <location>
        <begin position="59"/>
        <end position="395"/>
    </location>
</feature>
<evidence type="ECO:0008006" key="13">
    <source>
        <dbReference type="Google" id="ProtNLM"/>
    </source>
</evidence>
<evidence type="ECO:0000313" key="11">
    <source>
        <dbReference type="EMBL" id="MBN9645288.1"/>
    </source>
</evidence>
<dbReference type="SUPFAM" id="SSF74650">
    <property type="entry name" value="Galactose mutarotase-like"/>
    <property type="match status" value="1"/>
</dbReference>
<evidence type="ECO:0000259" key="9">
    <source>
        <dbReference type="Pfam" id="PF02884"/>
    </source>
</evidence>
<evidence type="ECO:0000256" key="7">
    <source>
        <dbReference type="SAM" id="SignalP"/>
    </source>
</evidence>
<name>A0A939E3W6_9CORY</name>